<dbReference type="Gene3D" id="2.130.10.10">
    <property type="entry name" value="YVTN repeat-like/Quinoprotein amine dehydrogenase"/>
    <property type="match status" value="2"/>
</dbReference>
<dbReference type="InterPro" id="IPR001680">
    <property type="entry name" value="WD40_rpt"/>
</dbReference>
<dbReference type="Pfam" id="PF00400">
    <property type="entry name" value="WD40"/>
    <property type="match status" value="2"/>
</dbReference>
<evidence type="ECO:0008006" key="6">
    <source>
        <dbReference type="Google" id="ProtNLM"/>
    </source>
</evidence>
<sequence>MVLSGCSGSSDTPIASFRHVDDVSDAADISADASISVVSNIHSGIVVWDLIANKRKYVWGHQGDGINLVTNIHIAFDNSYVVTSDRETFTLWNLTDGEPEGFWRIDEASIRDVAVANFASGILVGRSNGKVMFFEPKTGRRIEFLGHQEKVNSVDLSPNGFYALTGGNDYLAYLWDTRTGQVLHKFSHSSRVTKVALDDQGRYAFTADSKRDAKIWDLVTGKEVSNLQYLARQRIFTTAAFSADGKYLLTGSPAKRVNLWAVESGKELNEWHVSPRANSQPPTAVVYSVAFADQHEIVTESSSGLIEKWKIDTE</sequence>
<dbReference type="InterPro" id="IPR015943">
    <property type="entry name" value="WD40/YVTN_repeat-like_dom_sf"/>
</dbReference>
<reference evidence="4 5" key="1">
    <citation type="submission" date="2023-10" db="EMBL/GenBank/DDBJ databases">
        <title>Glaciecola aquimarina strain GGW-M5 nov., isolated from a coastal seawater.</title>
        <authorList>
            <person name="Bayburt H."/>
            <person name="Kim J.M."/>
            <person name="Choi B.J."/>
            <person name="Jeon C.O."/>
        </authorList>
    </citation>
    <scope>NUCLEOTIDE SEQUENCE [LARGE SCALE GENOMIC DNA]</scope>
    <source>
        <strain evidence="4 5">KCTC 32108</strain>
    </source>
</reference>
<name>A0ABU3STD4_9ALTE</name>
<evidence type="ECO:0000256" key="2">
    <source>
        <dbReference type="ARBA" id="ARBA00022737"/>
    </source>
</evidence>
<evidence type="ECO:0000256" key="3">
    <source>
        <dbReference type="PROSITE-ProRule" id="PRU00221"/>
    </source>
</evidence>
<dbReference type="InterPro" id="IPR011047">
    <property type="entry name" value="Quinoprotein_ADH-like_sf"/>
</dbReference>
<dbReference type="EMBL" id="JAWDIO010000002">
    <property type="protein sequence ID" value="MDU0353242.1"/>
    <property type="molecule type" value="Genomic_DNA"/>
</dbReference>
<dbReference type="PROSITE" id="PS00678">
    <property type="entry name" value="WD_REPEATS_1"/>
    <property type="match status" value="1"/>
</dbReference>
<dbReference type="PANTHER" id="PTHR44019:SF8">
    <property type="entry name" value="POC1 CENTRIOLAR PROTEIN HOMOLOG"/>
    <property type="match status" value="1"/>
</dbReference>
<feature type="repeat" description="WD" evidence="3">
    <location>
        <begin position="229"/>
        <end position="270"/>
    </location>
</feature>
<dbReference type="Proteomes" id="UP001247805">
    <property type="component" value="Unassembled WGS sequence"/>
</dbReference>
<feature type="repeat" description="WD" evidence="3">
    <location>
        <begin position="185"/>
        <end position="226"/>
    </location>
</feature>
<feature type="repeat" description="WD" evidence="3">
    <location>
        <begin position="144"/>
        <end position="185"/>
    </location>
</feature>
<dbReference type="InterPro" id="IPR050505">
    <property type="entry name" value="WDR55/POC1"/>
</dbReference>
<dbReference type="PROSITE" id="PS50082">
    <property type="entry name" value="WD_REPEATS_2"/>
    <property type="match status" value="3"/>
</dbReference>
<keyword evidence="2" id="KW-0677">Repeat</keyword>
<keyword evidence="1 3" id="KW-0853">WD repeat</keyword>
<dbReference type="InterPro" id="IPR019775">
    <property type="entry name" value="WD40_repeat_CS"/>
</dbReference>
<keyword evidence="5" id="KW-1185">Reference proteome</keyword>
<comment type="caution">
    <text evidence="4">The sequence shown here is derived from an EMBL/GenBank/DDBJ whole genome shotgun (WGS) entry which is preliminary data.</text>
</comment>
<gene>
    <name evidence="4" type="ORF">RS130_04235</name>
</gene>
<dbReference type="PANTHER" id="PTHR44019">
    <property type="entry name" value="WD REPEAT-CONTAINING PROTEIN 55"/>
    <property type="match status" value="1"/>
</dbReference>
<proteinExistence type="predicted"/>
<dbReference type="PROSITE" id="PS50294">
    <property type="entry name" value="WD_REPEATS_REGION"/>
    <property type="match status" value="1"/>
</dbReference>
<evidence type="ECO:0000313" key="4">
    <source>
        <dbReference type="EMBL" id="MDU0353242.1"/>
    </source>
</evidence>
<protein>
    <recommendedName>
        <fullName evidence="6">Translation initiation factor beta propellor-like domain-containing protein</fullName>
    </recommendedName>
</protein>
<accession>A0ABU3STD4</accession>
<evidence type="ECO:0000256" key="1">
    <source>
        <dbReference type="ARBA" id="ARBA00022574"/>
    </source>
</evidence>
<organism evidence="4 5">
    <name type="scientific">Paraglaciecola aquimarina</name>
    <dbReference type="NCBI Taxonomy" id="1235557"/>
    <lineage>
        <taxon>Bacteria</taxon>
        <taxon>Pseudomonadati</taxon>
        <taxon>Pseudomonadota</taxon>
        <taxon>Gammaproteobacteria</taxon>
        <taxon>Alteromonadales</taxon>
        <taxon>Alteromonadaceae</taxon>
        <taxon>Paraglaciecola</taxon>
    </lineage>
</organism>
<evidence type="ECO:0000313" key="5">
    <source>
        <dbReference type="Proteomes" id="UP001247805"/>
    </source>
</evidence>
<dbReference type="SMART" id="SM00320">
    <property type="entry name" value="WD40"/>
    <property type="match status" value="5"/>
</dbReference>
<dbReference type="SUPFAM" id="SSF50998">
    <property type="entry name" value="Quinoprotein alcohol dehydrogenase-like"/>
    <property type="match status" value="1"/>
</dbReference>